<evidence type="ECO:0000256" key="1">
    <source>
        <dbReference type="ARBA" id="ARBA00000073"/>
    </source>
</evidence>
<dbReference type="OrthoDB" id="9807829at2"/>
<comment type="function">
    <text evidence="3">Responsible for synthesis of pseudouridine from uracil at positions 955, 2504 and 2580 in 23S ribosomal RNA.</text>
</comment>
<dbReference type="InterPro" id="IPR036986">
    <property type="entry name" value="S4_RNA-bd_sf"/>
</dbReference>
<dbReference type="STRING" id="1224163.B841_10465"/>
<evidence type="ECO:0000256" key="11">
    <source>
        <dbReference type="SAM" id="MobiDB-lite"/>
    </source>
</evidence>
<comment type="catalytic activity">
    <reaction evidence="1 10">
        <text>a uridine in RNA = a pseudouridine in RNA</text>
        <dbReference type="Rhea" id="RHEA:48348"/>
        <dbReference type="Rhea" id="RHEA-COMP:12068"/>
        <dbReference type="Rhea" id="RHEA-COMP:12069"/>
        <dbReference type="ChEBI" id="CHEBI:65314"/>
        <dbReference type="ChEBI" id="CHEBI:65315"/>
    </reaction>
</comment>
<dbReference type="SUPFAM" id="SSF55120">
    <property type="entry name" value="Pseudouridine synthase"/>
    <property type="match status" value="1"/>
</dbReference>
<gene>
    <name evidence="13" type="ORF">B841_10465</name>
</gene>
<dbReference type="Pfam" id="PF00849">
    <property type="entry name" value="PseudoU_synth_2"/>
    <property type="match status" value="1"/>
</dbReference>
<evidence type="ECO:0000256" key="10">
    <source>
        <dbReference type="RuleBase" id="RU362028"/>
    </source>
</evidence>
<dbReference type="PROSITE" id="PS50889">
    <property type="entry name" value="S4"/>
    <property type="match status" value="1"/>
</dbReference>
<dbReference type="SMART" id="SM00363">
    <property type="entry name" value="S4"/>
    <property type="match status" value="1"/>
</dbReference>
<dbReference type="CDD" id="cd00165">
    <property type="entry name" value="S4"/>
    <property type="match status" value="1"/>
</dbReference>
<evidence type="ECO:0000256" key="2">
    <source>
        <dbReference type="ARBA" id="ARBA00000381"/>
    </source>
</evidence>
<dbReference type="GO" id="GO:0000455">
    <property type="term" value="P:enzyme-directed rRNA pseudouridine synthesis"/>
    <property type="evidence" value="ECO:0007669"/>
    <property type="project" value="UniProtKB-ARBA"/>
</dbReference>
<evidence type="ECO:0000256" key="6">
    <source>
        <dbReference type="ARBA" id="ARBA00022884"/>
    </source>
</evidence>
<dbReference type="InterPro" id="IPR006225">
    <property type="entry name" value="PsdUridine_synth_RluC/D"/>
</dbReference>
<dbReference type="NCBIfam" id="TIGR00005">
    <property type="entry name" value="rluA_subfam"/>
    <property type="match status" value="1"/>
</dbReference>
<evidence type="ECO:0000313" key="13">
    <source>
        <dbReference type="EMBL" id="AGS35565.1"/>
    </source>
</evidence>
<accession>S5T4N1</accession>
<feature type="active site" evidence="8">
    <location>
        <position position="144"/>
    </location>
</feature>
<evidence type="ECO:0000313" key="14">
    <source>
        <dbReference type="Proteomes" id="UP000015388"/>
    </source>
</evidence>
<sequence length="331" mass="36090">MEPTASTAPSEMEVPAAHAGRRLDKFLRAQFKGVPAGLIFRHLRKGGIRVNGRKADGGYRIQEGDVLTLPAFEVQDAAPKQPPPKALVARLNRAIVYEDEQLLIVDKPAGVPVHVGTGHRGGVIEALRADRPHEPDLDLAHRLDRETSGLLILTKTPAMLRYLSELFAQGDAVRRDYVALVRGAWPERLTELTDPIARTPRGVVVAADGDPALTRTRVRRRFGDVATLLDVELITGRKHQIRVHTSHAGHPIAGDDKYGDAAFTSRVGGSGLFLHATGLSFPLPDGETLTVTSPTPDSWQRIFDRLAGRPPAGNRRGGQRRRGGRRPGRRG</sequence>
<dbReference type="Gene3D" id="3.30.2350.10">
    <property type="entry name" value="Pseudouridine synthase"/>
    <property type="match status" value="1"/>
</dbReference>
<dbReference type="GO" id="GO:0160141">
    <property type="term" value="F:23S rRNA pseudouridine(955/2504/2580) synthase activity"/>
    <property type="evidence" value="ECO:0007669"/>
    <property type="project" value="UniProtKB-EC"/>
</dbReference>
<dbReference type="InterPro" id="IPR050188">
    <property type="entry name" value="RluA_PseudoU_synthase"/>
</dbReference>
<keyword evidence="5" id="KW-0698">rRNA processing</keyword>
<dbReference type="Pfam" id="PF01479">
    <property type="entry name" value="S4"/>
    <property type="match status" value="1"/>
</dbReference>
<dbReference type="InterPro" id="IPR006224">
    <property type="entry name" value="PsdUridine_synth_RluA-like_CS"/>
</dbReference>
<evidence type="ECO:0000256" key="5">
    <source>
        <dbReference type="ARBA" id="ARBA00022552"/>
    </source>
</evidence>
<reference evidence="13 14" key="1">
    <citation type="submission" date="2012-11" db="EMBL/GenBank/DDBJ databases">
        <title>The complete genome sequence of Corynebacterium maris Coryn-1 (=DSM 45190).</title>
        <authorList>
            <person name="Schaffert L."/>
            <person name="Albersmeier A."/>
            <person name="Kalinowski J."/>
            <person name="Ruckert C."/>
        </authorList>
    </citation>
    <scope>NUCLEOTIDE SEQUENCE [LARGE SCALE GENOMIC DNA]</scope>
    <source>
        <strain evidence="14">Coryn-1</strain>
    </source>
</reference>
<feature type="region of interest" description="Disordered" evidence="11">
    <location>
        <begin position="306"/>
        <end position="331"/>
    </location>
</feature>
<dbReference type="PROSITE" id="PS01129">
    <property type="entry name" value="PSI_RLU"/>
    <property type="match status" value="1"/>
</dbReference>
<feature type="compositionally biased region" description="Basic residues" evidence="11">
    <location>
        <begin position="317"/>
        <end position="331"/>
    </location>
</feature>
<proteinExistence type="inferred from homology"/>
<dbReference type="Proteomes" id="UP000015388">
    <property type="component" value="Chromosome"/>
</dbReference>
<dbReference type="eggNOG" id="COG0564">
    <property type="taxonomic scope" value="Bacteria"/>
</dbReference>
<keyword evidence="14" id="KW-1185">Reference proteome</keyword>
<dbReference type="CDD" id="cd02869">
    <property type="entry name" value="PseudoU_synth_RluA_like"/>
    <property type="match status" value="1"/>
</dbReference>
<dbReference type="EMBL" id="CP003924">
    <property type="protein sequence ID" value="AGS35565.1"/>
    <property type="molecule type" value="Genomic_DNA"/>
</dbReference>
<dbReference type="GO" id="GO:0003723">
    <property type="term" value="F:RNA binding"/>
    <property type="evidence" value="ECO:0007669"/>
    <property type="project" value="UniProtKB-KW"/>
</dbReference>
<feature type="domain" description="RNA-binding S4" evidence="12">
    <location>
        <begin position="21"/>
        <end position="79"/>
    </location>
</feature>
<evidence type="ECO:0000256" key="7">
    <source>
        <dbReference type="ARBA" id="ARBA00023235"/>
    </source>
</evidence>
<dbReference type="RefSeq" id="WP_020935498.1">
    <property type="nucleotide sequence ID" value="NC_021915.1"/>
</dbReference>
<comment type="similarity">
    <text evidence="4 10">Belongs to the pseudouridine synthase RluA family.</text>
</comment>
<keyword evidence="7 10" id="KW-0413">Isomerase</keyword>
<keyword evidence="6 9" id="KW-0694">RNA-binding</keyword>
<evidence type="ECO:0000259" key="12">
    <source>
        <dbReference type="SMART" id="SM00363"/>
    </source>
</evidence>
<comment type="catalytic activity">
    <reaction evidence="2">
        <text>uridine(955/2504/2580) in 23S rRNA = pseudouridine(955/2504/2580) in 23S rRNA</text>
        <dbReference type="Rhea" id="RHEA:42528"/>
        <dbReference type="Rhea" id="RHEA-COMP:10099"/>
        <dbReference type="Rhea" id="RHEA-COMP:10100"/>
        <dbReference type="ChEBI" id="CHEBI:65314"/>
        <dbReference type="ChEBI" id="CHEBI:65315"/>
        <dbReference type="EC" id="5.4.99.24"/>
    </reaction>
</comment>
<dbReference type="InterPro" id="IPR002942">
    <property type="entry name" value="S4_RNA-bd"/>
</dbReference>
<protein>
    <recommendedName>
        <fullName evidence="10">Pseudouridine synthase</fullName>
        <ecNumber evidence="10">5.4.99.-</ecNumber>
    </recommendedName>
</protein>
<evidence type="ECO:0000256" key="4">
    <source>
        <dbReference type="ARBA" id="ARBA00010876"/>
    </source>
</evidence>
<dbReference type="SUPFAM" id="SSF55174">
    <property type="entry name" value="Alpha-L RNA-binding motif"/>
    <property type="match status" value="1"/>
</dbReference>
<dbReference type="InterPro" id="IPR006145">
    <property type="entry name" value="PsdUridine_synth_RsuA/RluA"/>
</dbReference>
<dbReference type="PATRIC" id="fig|1224163.3.peg.2111"/>
<dbReference type="KEGG" id="cmd:B841_10465"/>
<dbReference type="PANTHER" id="PTHR21600">
    <property type="entry name" value="MITOCHONDRIAL RNA PSEUDOURIDINE SYNTHASE"/>
    <property type="match status" value="1"/>
</dbReference>
<evidence type="ECO:0000256" key="8">
    <source>
        <dbReference type="PIRSR" id="PIRSR606225-1"/>
    </source>
</evidence>
<dbReference type="AlphaFoldDB" id="S5T4N1"/>
<dbReference type="HOGENOM" id="CLU_016902_1_1_11"/>
<organism evidence="13 14">
    <name type="scientific">Corynebacterium maris DSM 45190</name>
    <dbReference type="NCBI Taxonomy" id="1224163"/>
    <lineage>
        <taxon>Bacteria</taxon>
        <taxon>Bacillati</taxon>
        <taxon>Actinomycetota</taxon>
        <taxon>Actinomycetes</taxon>
        <taxon>Mycobacteriales</taxon>
        <taxon>Corynebacteriaceae</taxon>
        <taxon>Corynebacterium</taxon>
    </lineage>
</organism>
<evidence type="ECO:0000256" key="3">
    <source>
        <dbReference type="ARBA" id="ARBA00002876"/>
    </source>
</evidence>
<dbReference type="PANTHER" id="PTHR21600:SF92">
    <property type="entry name" value="RIBOSOMAL LARGE SUBUNIT PSEUDOURIDINE SYNTHASE C"/>
    <property type="match status" value="1"/>
</dbReference>
<evidence type="ECO:0000256" key="9">
    <source>
        <dbReference type="PROSITE-ProRule" id="PRU00182"/>
    </source>
</evidence>
<name>S5T4N1_9CORY</name>
<dbReference type="EC" id="5.4.99.-" evidence="10"/>
<dbReference type="Gene3D" id="3.10.290.10">
    <property type="entry name" value="RNA-binding S4 domain"/>
    <property type="match status" value="1"/>
</dbReference>
<dbReference type="InterPro" id="IPR020103">
    <property type="entry name" value="PsdUridine_synth_cat_dom_sf"/>
</dbReference>